<reference evidence="2" key="2">
    <citation type="journal article" date="2022" name="Elife">
        <title>Obligate sexual reproduction of a homothallic fungus closely related to the Cryptococcus pathogenic species complex.</title>
        <authorList>
            <person name="Passer A.R."/>
            <person name="Clancey S.A."/>
            <person name="Shea T."/>
            <person name="David-Palma M."/>
            <person name="Averette A.F."/>
            <person name="Boekhout T."/>
            <person name="Porcel B.M."/>
            <person name="Nowrousian M."/>
            <person name="Cuomo C.A."/>
            <person name="Sun S."/>
            <person name="Heitman J."/>
            <person name="Coelho M.A."/>
        </authorList>
    </citation>
    <scope>NUCLEOTIDE SEQUENCE</scope>
    <source>
        <strain evidence="2">CBS 7841</strain>
    </source>
</reference>
<evidence type="ECO:0000256" key="1">
    <source>
        <dbReference type="SAM" id="MobiDB-lite"/>
    </source>
</evidence>
<accession>A0AAJ8JRH2</accession>
<feature type="compositionally biased region" description="Basic and acidic residues" evidence="1">
    <location>
        <begin position="78"/>
        <end position="87"/>
    </location>
</feature>
<keyword evidence="3" id="KW-1185">Reference proteome</keyword>
<feature type="compositionally biased region" description="Polar residues" evidence="1">
    <location>
        <begin position="65"/>
        <end position="77"/>
    </location>
</feature>
<evidence type="ECO:0000313" key="3">
    <source>
        <dbReference type="Proteomes" id="UP000094043"/>
    </source>
</evidence>
<evidence type="ECO:0000313" key="2">
    <source>
        <dbReference type="EMBL" id="WVN87155.1"/>
    </source>
</evidence>
<dbReference type="KEGG" id="cdep:91086543"/>
<feature type="region of interest" description="Disordered" evidence="1">
    <location>
        <begin position="1"/>
        <end position="143"/>
    </location>
</feature>
<sequence>MTKKTTPIATKNPLAPSQSPNPPSLRPSSTPEKPGKLKPRLASEPSVKPAGYRYQAPPPYVVQPARTNIIATRQKNQGIDKKDKKDNLQGSPIENQESASNQPENEKQQSAPLSQSQKVFKTPDHSRRLKEVKSTNSSQKETPTTFPFPIGIPFWNRHRMSAPPRMLILSGPGQDAFRAIQLAAERFNISTDTHTVRLSCKAADLSWIAGYAGKAEIFLNDNDSFRYVCDGKYFVKLKVYIDEIRLNSSSTDPKIIKKDSNPSVNEKPAKEVLSLTTTDGKTATAAGAVSGNLATVLPKGSFLGVMNVEDGLRSFVGNQLGPNEVFTKYVLHDQNTARLLFRPRSVRPNLEFFHPEEKSVRFVLKDWTITAAYPTTSLLPDVVDDKRKRLRWFLRVHPSGTVEDLLTGTRSNGIFYEMLPSPKPRPGVSPDPQAPLVPAWPDIRPSNAWCLPQSIFIPHIDRVLETLGVPVESRTSMITGWLPGITRHKNIAYRILHKNQLEPSTSLRFIPPPQVFLRIFILFKGVPDSELKDWQNAGILHAEMGLDWRGSVGWTPDLANEELFRVIEYGAMEAFNL</sequence>
<dbReference type="EMBL" id="CP143786">
    <property type="protein sequence ID" value="WVN87155.1"/>
    <property type="molecule type" value="Genomic_DNA"/>
</dbReference>
<dbReference type="Proteomes" id="UP000094043">
    <property type="component" value="Chromosome 3"/>
</dbReference>
<dbReference type="AlphaFoldDB" id="A0AAJ8JRH2"/>
<dbReference type="GeneID" id="91086543"/>
<organism evidence="2 3">
    <name type="scientific">Cryptococcus depauperatus CBS 7841</name>
    <dbReference type="NCBI Taxonomy" id="1295531"/>
    <lineage>
        <taxon>Eukaryota</taxon>
        <taxon>Fungi</taxon>
        <taxon>Dikarya</taxon>
        <taxon>Basidiomycota</taxon>
        <taxon>Agaricomycotina</taxon>
        <taxon>Tremellomycetes</taxon>
        <taxon>Tremellales</taxon>
        <taxon>Cryptococcaceae</taxon>
        <taxon>Cryptococcus</taxon>
    </lineage>
</organism>
<feature type="compositionally biased region" description="Basic and acidic residues" evidence="1">
    <location>
        <begin position="121"/>
        <end position="133"/>
    </location>
</feature>
<gene>
    <name evidence="2" type="ORF">L203_102331</name>
</gene>
<proteinExistence type="predicted"/>
<protein>
    <submittedName>
        <fullName evidence="2">Uncharacterized protein</fullName>
    </submittedName>
</protein>
<feature type="compositionally biased region" description="Polar residues" evidence="1">
    <location>
        <begin position="88"/>
        <end position="119"/>
    </location>
</feature>
<reference evidence="2" key="1">
    <citation type="submission" date="2016-06" db="EMBL/GenBank/DDBJ databases">
        <authorList>
            <person name="Cuomo C."/>
            <person name="Litvintseva A."/>
            <person name="Heitman J."/>
            <person name="Chen Y."/>
            <person name="Sun S."/>
            <person name="Springer D."/>
            <person name="Dromer F."/>
            <person name="Young S."/>
            <person name="Zeng Q."/>
            <person name="Chapman S."/>
            <person name="Gujja S."/>
            <person name="Saif S."/>
            <person name="Birren B."/>
        </authorList>
    </citation>
    <scope>NUCLEOTIDE SEQUENCE</scope>
    <source>
        <strain evidence="2">CBS 7841</strain>
    </source>
</reference>
<dbReference type="RefSeq" id="XP_066067855.1">
    <property type="nucleotide sequence ID" value="XM_066211758.1"/>
</dbReference>
<name>A0AAJ8JRH2_9TREE</name>
<reference evidence="2" key="3">
    <citation type="submission" date="2024-01" db="EMBL/GenBank/DDBJ databases">
        <authorList>
            <person name="Coelho M.A."/>
            <person name="David-Palma M."/>
            <person name="Shea T."/>
            <person name="Sun S."/>
            <person name="Cuomo C.A."/>
            <person name="Heitman J."/>
        </authorList>
    </citation>
    <scope>NUCLEOTIDE SEQUENCE</scope>
    <source>
        <strain evidence="2">CBS 7841</strain>
    </source>
</reference>